<sequence>FSQNNEAHKNMIAKLNERLDLCFNQIQQTHCQDTTSSQHHNSSSSQEKLSTSQHNHEFNISQIQQHEKHSSNNTSNQQVPFYQLQQH</sequence>
<protein>
    <submittedName>
        <fullName evidence="1">4122_t:CDS:1</fullName>
    </submittedName>
</protein>
<evidence type="ECO:0000313" key="1">
    <source>
        <dbReference type="EMBL" id="CAG8798237.1"/>
    </source>
</evidence>
<evidence type="ECO:0000313" key="2">
    <source>
        <dbReference type="Proteomes" id="UP000789366"/>
    </source>
</evidence>
<comment type="caution">
    <text evidence="1">The sequence shown here is derived from an EMBL/GenBank/DDBJ whole genome shotgun (WGS) entry which is preliminary data.</text>
</comment>
<name>A0ACA9RL60_9GLOM</name>
<dbReference type="Proteomes" id="UP000789366">
    <property type="component" value="Unassembled WGS sequence"/>
</dbReference>
<gene>
    <name evidence="1" type="ORF">SPELUC_LOCUS17822</name>
</gene>
<dbReference type="EMBL" id="CAJVPW010076768">
    <property type="protein sequence ID" value="CAG8798237.1"/>
    <property type="molecule type" value="Genomic_DNA"/>
</dbReference>
<proteinExistence type="predicted"/>
<accession>A0ACA9RL60</accession>
<keyword evidence="2" id="KW-1185">Reference proteome</keyword>
<reference evidence="1" key="1">
    <citation type="submission" date="2021-06" db="EMBL/GenBank/DDBJ databases">
        <authorList>
            <person name="Kallberg Y."/>
            <person name="Tangrot J."/>
            <person name="Rosling A."/>
        </authorList>
    </citation>
    <scope>NUCLEOTIDE SEQUENCE</scope>
    <source>
        <strain evidence="1">28 12/20/2015</strain>
    </source>
</reference>
<feature type="non-terminal residue" evidence="1">
    <location>
        <position position="1"/>
    </location>
</feature>
<organism evidence="1 2">
    <name type="scientific">Cetraspora pellucida</name>
    <dbReference type="NCBI Taxonomy" id="1433469"/>
    <lineage>
        <taxon>Eukaryota</taxon>
        <taxon>Fungi</taxon>
        <taxon>Fungi incertae sedis</taxon>
        <taxon>Mucoromycota</taxon>
        <taxon>Glomeromycotina</taxon>
        <taxon>Glomeromycetes</taxon>
        <taxon>Diversisporales</taxon>
        <taxon>Gigasporaceae</taxon>
        <taxon>Cetraspora</taxon>
    </lineage>
</organism>